<evidence type="ECO:0000256" key="13">
    <source>
        <dbReference type="SAM" id="Phobius"/>
    </source>
</evidence>
<dbReference type="Gene3D" id="1.10.287.130">
    <property type="match status" value="1"/>
</dbReference>
<dbReference type="PATRIC" id="fig|1397.4.peg.5518"/>
<evidence type="ECO:0000256" key="7">
    <source>
        <dbReference type="ARBA" id="ARBA00022741"/>
    </source>
</evidence>
<dbReference type="EMBL" id="LDPH01000008">
    <property type="protein sequence ID" value="KLV26612.1"/>
    <property type="molecule type" value="Genomic_DNA"/>
</dbReference>
<dbReference type="InterPro" id="IPR001789">
    <property type="entry name" value="Sig_transdc_resp-reg_receiver"/>
</dbReference>
<dbReference type="PROSITE" id="PS50109">
    <property type="entry name" value="HIS_KIN"/>
    <property type="match status" value="1"/>
</dbReference>
<dbReference type="Proteomes" id="UP000036045">
    <property type="component" value="Unassembled WGS sequence"/>
</dbReference>
<dbReference type="SUPFAM" id="SSF47384">
    <property type="entry name" value="Homodimeric domain of signal transducing histidine kinase"/>
    <property type="match status" value="1"/>
</dbReference>
<dbReference type="InterPro" id="IPR011623">
    <property type="entry name" value="7TMR_DISM_rcpt_extracell_dom1"/>
</dbReference>
<organism evidence="16 17">
    <name type="scientific">Niallia circulans</name>
    <name type="common">Bacillus circulans</name>
    <dbReference type="NCBI Taxonomy" id="1397"/>
    <lineage>
        <taxon>Bacteria</taxon>
        <taxon>Bacillati</taxon>
        <taxon>Bacillota</taxon>
        <taxon>Bacilli</taxon>
        <taxon>Bacillales</taxon>
        <taxon>Bacillaceae</taxon>
        <taxon>Niallia</taxon>
    </lineage>
</organism>
<gene>
    <name evidence="16" type="ORF">ABW02_11010</name>
</gene>
<feature type="transmembrane region" description="Helical" evidence="13">
    <location>
        <begin position="391"/>
        <end position="413"/>
    </location>
</feature>
<keyword evidence="10" id="KW-0902">Two-component regulatory system</keyword>
<dbReference type="FunFam" id="3.30.565.10:FF:000023">
    <property type="entry name" value="PAS domain-containing sensor histidine kinase"/>
    <property type="match status" value="1"/>
</dbReference>
<feature type="transmembrane region" description="Helical" evidence="13">
    <location>
        <begin position="209"/>
        <end position="228"/>
    </location>
</feature>
<dbReference type="PROSITE" id="PS50110">
    <property type="entry name" value="RESPONSE_REGULATORY"/>
    <property type="match status" value="1"/>
</dbReference>
<dbReference type="PANTHER" id="PTHR43547:SF2">
    <property type="entry name" value="HYBRID SIGNAL TRANSDUCTION HISTIDINE KINASE C"/>
    <property type="match status" value="1"/>
</dbReference>
<dbReference type="InterPro" id="IPR008979">
    <property type="entry name" value="Galactose-bd-like_sf"/>
</dbReference>
<keyword evidence="9" id="KW-0067">ATP-binding</keyword>
<evidence type="ECO:0000256" key="2">
    <source>
        <dbReference type="ARBA" id="ARBA00004236"/>
    </source>
</evidence>
<comment type="catalytic activity">
    <reaction evidence="1">
        <text>ATP + protein L-histidine = ADP + protein N-phospho-L-histidine.</text>
        <dbReference type="EC" id="2.7.13.3"/>
    </reaction>
</comment>
<dbReference type="SUPFAM" id="SSF49785">
    <property type="entry name" value="Galactose-binding domain-like"/>
    <property type="match status" value="1"/>
</dbReference>
<evidence type="ECO:0000256" key="8">
    <source>
        <dbReference type="ARBA" id="ARBA00022777"/>
    </source>
</evidence>
<dbReference type="InterPro" id="IPR010559">
    <property type="entry name" value="Sig_transdc_His_kin_internal"/>
</dbReference>
<proteinExistence type="predicted"/>
<dbReference type="Gene3D" id="3.40.50.2300">
    <property type="match status" value="1"/>
</dbReference>
<feature type="domain" description="Histidine kinase" evidence="14">
    <location>
        <begin position="439"/>
        <end position="657"/>
    </location>
</feature>
<reference evidence="16 17" key="1">
    <citation type="submission" date="2015-05" db="EMBL/GenBank/DDBJ databases">
        <title>Whole genome sequence and identification of bacterial endophytes from Costus igneus.</title>
        <authorList>
            <person name="Lee Y.P."/>
            <person name="Gan H.M."/>
            <person name="Eng W."/>
            <person name="Wheatley M.S."/>
            <person name="Caraballo A."/>
            <person name="Polter S."/>
            <person name="Savka M.A."/>
            <person name="Hudson A.O."/>
        </authorList>
    </citation>
    <scope>NUCLEOTIDE SEQUENCE [LARGE SCALE GENOMIC DNA]</scope>
    <source>
        <strain evidence="16 17">RIT379</strain>
    </source>
</reference>
<dbReference type="PANTHER" id="PTHR43547">
    <property type="entry name" value="TWO-COMPONENT HISTIDINE KINASE"/>
    <property type="match status" value="1"/>
</dbReference>
<comment type="subcellular location">
    <subcellularLocation>
        <location evidence="2">Cell membrane</location>
    </subcellularLocation>
</comment>
<dbReference type="Pfam" id="PF02518">
    <property type="entry name" value="HATPase_c"/>
    <property type="match status" value="2"/>
</dbReference>
<dbReference type="InterPro" id="IPR036890">
    <property type="entry name" value="HATPase_C_sf"/>
</dbReference>
<feature type="transmembrane region" description="Helical" evidence="13">
    <location>
        <begin position="331"/>
        <end position="352"/>
    </location>
</feature>
<dbReference type="InterPro" id="IPR004358">
    <property type="entry name" value="Sig_transdc_His_kin-like_C"/>
</dbReference>
<keyword evidence="5 12" id="KW-0597">Phosphoprotein</keyword>
<dbReference type="Gene3D" id="3.30.565.10">
    <property type="entry name" value="Histidine kinase-like ATPase, C-terminal domain"/>
    <property type="match status" value="2"/>
</dbReference>
<keyword evidence="4" id="KW-1003">Cell membrane</keyword>
<dbReference type="SUPFAM" id="SSF55874">
    <property type="entry name" value="ATPase domain of HSP90 chaperone/DNA topoisomerase II/histidine kinase"/>
    <property type="match status" value="2"/>
</dbReference>
<evidence type="ECO:0000256" key="10">
    <source>
        <dbReference type="ARBA" id="ARBA00023012"/>
    </source>
</evidence>
<sequence length="1029" mass="116617">MKKSIGIIIACCIFILSIISIVYSSWSNHTREAKISNGQINLASVSFNNKDIIHLNGEWEFYKNQLITPIPNKDIFGSYERELRYVPGLWNDNKSKDPFIAGTYRITITVPKDGLFGVKINDVNHASKLFINGLEAGESGNPSKAKSDYRPYIRNYIGIGRSENQKIEVVIQVASHYNPTRGGVVQSIEFGTATQVLNSRESDRIVDTLLIGGYLVLGIFYLFTFFYLFKDMHQLYFSLFCIMQGMYLAFVNEKIIESFILNLNIYFLTNIQLLLFHSALLFFLWFIHGCFEEYSKQKIIQVISILLILNGLLYGIPGLNSILLGFLPLSYQQVMIVLFLSPSYIYIGIILIKALKNKSEGSQFLIVIMTTFISYGFMLGVNFLFDIEMGVLPLVLFLFMTISLALFMGLRFYQAFIKIEKLSVSLQVQDKLKDEFLIKTSHELRTPLNGILNLSRLMLEGKEGPLSIKHQESLALIHNVGKRLANLVEDLLNASDIKTNNIALLPKSLNLKIIDEVIKEMYLLVPVNKNITISNRINAHLPNVYVDEARLIQIFYNLISNAIKYTDNGEITITADVINNKMEITVTDTGMGIKEEELEQIFTTFYQSERTINRGTDGLGLGLAITKQLVLKSGGEIFVKSKVGQGSQFSFTLPLASTGEKLPVETLVRPEESIVKSQENKEKLQLPLPLIENGKSPYTILVVDDEHANLKVVVNLLKLLNHSIIAVDNGNMALEIIKERKIDLLVADLMMPEINGYDLCNIIREEYHLVELPILILTASGQIADLTKSFIRGANDFLRKPIEPEELNARVTSLLTMKNAAEQAVNNELNYFYAQIKPHFLFNTLNSIIGLSYRDMERAREGLYHLSTYFRGKLDLYRKPTLISIQEEMELVQAYLAIEQLRFGEDLQVKFDIEEDIQMEIPALTIQPLVENAVQHGFSYKKKGVISIIIKRVEPKIVNIIISDNGKGMNEESRNRLLQGKSNGMGFSNALKKLKLLKNSKLLLESTEHQGTKIIIILPEVRRNEGHNN</sequence>
<comment type="caution">
    <text evidence="16">The sequence shown here is derived from an EMBL/GenBank/DDBJ whole genome shotgun (WGS) entry which is preliminary data.</text>
</comment>
<feature type="transmembrane region" description="Helical" evidence="13">
    <location>
        <begin position="364"/>
        <end position="385"/>
    </location>
</feature>
<protein>
    <recommendedName>
        <fullName evidence="3">histidine kinase</fullName>
        <ecNumber evidence="3">2.7.13.3</ecNumber>
    </recommendedName>
</protein>
<dbReference type="AlphaFoldDB" id="A0A0J1IKW7"/>
<dbReference type="CDD" id="cd00082">
    <property type="entry name" value="HisKA"/>
    <property type="match status" value="1"/>
</dbReference>
<keyword evidence="11 13" id="KW-0472">Membrane</keyword>
<keyword evidence="6" id="KW-0808">Transferase</keyword>
<keyword evidence="13" id="KW-1133">Transmembrane helix</keyword>
<dbReference type="Pfam" id="PF00072">
    <property type="entry name" value="Response_reg"/>
    <property type="match status" value="1"/>
</dbReference>
<evidence type="ECO:0000256" key="3">
    <source>
        <dbReference type="ARBA" id="ARBA00012438"/>
    </source>
</evidence>
<dbReference type="SUPFAM" id="SSF52172">
    <property type="entry name" value="CheY-like"/>
    <property type="match status" value="1"/>
</dbReference>
<keyword evidence="7" id="KW-0547">Nucleotide-binding</keyword>
<dbReference type="SMART" id="SM00448">
    <property type="entry name" value="REC"/>
    <property type="match status" value="1"/>
</dbReference>
<evidence type="ECO:0000256" key="11">
    <source>
        <dbReference type="ARBA" id="ARBA00023136"/>
    </source>
</evidence>
<evidence type="ECO:0000313" key="16">
    <source>
        <dbReference type="EMBL" id="KLV26612.1"/>
    </source>
</evidence>
<dbReference type="RefSeq" id="WP_047942104.1">
    <property type="nucleotide sequence ID" value="NZ_LDPH01000008.1"/>
</dbReference>
<name>A0A0J1IKW7_NIACI</name>
<evidence type="ECO:0000256" key="4">
    <source>
        <dbReference type="ARBA" id="ARBA00022475"/>
    </source>
</evidence>
<feature type="domain" description="Response regulatory" evidence="15">
    <location>
        <begin position="699"/>
        <end position="815"/>
    </location>
</feature>
<evidence type="ECO:0000256" key="9">
    <source>
        <dbReference type="ARBA" id="ARBA00022840"/>
    </source>
</evidence>
<dbReference type="Pfam" id="PF00512">
    <property type="entry name" value="HisKA"/>
    <property type="match status" value="1"/>
</dbReference>
<evidence type="ECO:0000256" key="1">
    <source>
        <dbReference type="ARBA" id="ARBA00000085"/>
    </source>
</evidence>
<keyword evidence="17" id="KW-1185">Reference proteome</keyword>
<evidence type="ECO:0000256" key="6">
    <source>
        <dbReference type="ARBA" id="ARBA00022679"/>
    </source>
</evidence>
<dbReference type="SMART" id="SM00387">
    <property type="entry name" value="HATPase_c"/>
    <property type="match status" value="2"/>
</dbReference>
<accession>A0A0J1IKW7</accession>
<dbReference type="InterPro" id="IPR011006">
    <property type="entry name" value="CheY-like_superfamily"/>
</dbReference>
<dbReference type="InterPro" id="IPR003594">
    <property type="entry name" value="HATPase_dom"/>
</dbReference>
<dbReference type="InterPro" id="IPR003661">
    <property type="entry name" value="HisK_dim/P_dom"/>
</dbReference>
<evidence type="ECO:0000259" key="15">
    <source>
        <dbReference type="PROSITE" id="PS50110"/>
    </source>
</evidence>
<evidence type="ECO:0000259" key="14">
    <source>
        <dbReference type="PROSITE" id="PS50109"/>
    </source>
</evidence>
<dbReference type="Pfam" id="PF06580">
    <property type="entry name" value="His_kinase"/>
    <property type="match status" value="1"/>
</dbReference>
<dbReference type="Gene3D" id="2.60.120.260">
    <property type="entry name" value="Galactose-binding domain-like"/>
    <property type="match status" value="1"/>
</dbReference>
<dbReference type="Pfam" id="PF07695">
    <property type="entry name" value="7TMR-DISM_7TM"/>
    <property type="match status" value="1"/>
</dbReference>
<evidence type="ECO:0000256" key="5">
    <source>
        <dbReference type="ARBA" id="ARBA00022553"/>
    </source>
</evidence>
<dbReference type="CDD" id="cd17574">
    <property type="entry name" value="REC_OmpR"/>
    <property type="match status" value="1"/>
</dbReference>
<dbReference type="CDD" id="cd16922">
    <property type="entry name" value="HATPase_EvgS-ArcB-TorS-like"/>
    <property type="match status" value="1"/>
</dbReference>
<dbReference type="PRINTS" id="PR00344">
    <property type="entry name" value="BCTRLSENSOR"/>
</dbReference>
<dbReference type="EC" id="2.7.13.3" evidence="3"/>
<dbReference type="InterPro" id="IPR005467">
    <property type="entry name" value="His_kinase_dom"/>
</dbReference>
<feature type="transmembrane region" description="Helical" evidence="13">
    <location>
        <begin position="7"/>
        <end position="26"/>
    </location>
</feature>
<dbReference type="InterPro" id="IPR036097">
    <property type="entry name" value="HisK_dim/P_sf"/>
</dbReference>
<feature type="transmembrane region" description="Helical" evidence="13">
    <location>
        <begin position="235"/>
        <end position="251"/>
    </location>
</feature>
<dbReference type="SMART" id="SM00388">
    <property type="entry name" value="HisKA"/>
    <property type="match status" value="1"/>
</dbReference>
<keyword evidence="8" id="KW-0418">Kinase</keyword>
<dbReference type="GO" id="GO:0000155">
    <property type="term" value="F:phosphorelay sensor kinase activity"/>
    <property type="evidence" value="ECO:0007669"/>
    <property type="project" value="InterPro"/>
</dbReference>
<dbReference type="OrthoDB" id="9809348at2"/>
<feature type="modified residue" description="4-aspartylphosphate" evidence="12">
    <location>
        <position position="748"/>
    </location>
</feature>
<evidence type="ECO:0000256" key="12">
    <source>
        <dbReference type="PROSITE-ProRule" id="PRU00169"/>
    </source>
</evidence>
<evidence type="ECO:0000313" key="17">
    <source>
        <dbReference type="Proteomes" id="UP000036045"/>
    </source>
</evidence>
<dbReference type="GO" id="GO:0005886">
    <property type="term" value="C:plasma membrane"/>
    <property type="evidence" value="ECO:0007669"/>
    <property type="project" value="UniProtKB-SubCell"/>
</dbReference>
<dbReference type="GO" id="GO:0005524">
    <property type="term" value="F:ATP binding"/>
    <property type="evidence" value="ECO:0007669"/>
    <property type="project" value="UniProtKB-KW"/>
</dbReference>
<feature type="transmembrane region" description="Helical" evidence="13">
    <location>
        <begin position="263"/>
        <end position="287"/>
    </location>
</feature>
<keyword evidence="13" id="KW-0812">Transmembrane</keyword>
<feature type="transmembrane region" description="Helical" evidence="13">
    <location>
        <begin position="299"/>
        <end position="319"/>
    </location>
</feature>